<sequence length="469" mass="52259">MDSWVQISDSSFKDIHLVPCEADGFAKVSDKFCAARWNFDRGLIYLNERTEVLEREADILVNQSETGLWKLRARASYVVFGSRTDNPSVLRESSLRRSTLEDGASRTASLLQWDGVTYDGSVIFGYDACLRIDGTSELSKLDLSSFVHQRVSFLPDSYDGSVIFELPLASREELSKKGGSLSGMDRGTDCWLWTKCITTSAQIGGEKSQYVVNKIHCMGSLKCINDVCPYFLARKRRTKSTGLKLDFQENVLMPNANAAESVHASWQRTSKKKQQSLLEITMEDNARAPIQIARGHSYRMGRGGGTRPSLFELYLRAVDRLGTPDAFEKTFDSAVRQTEPLKDVQTIINGDLATKTQKRKTLVTNTIHSQDTHMHDRIAVTAQVQRRVRSRLEFDIGDTVPKTPGNFEAGQSTQPQGKTGIDPTDITTISTSSEISTPDIEDNAVNDSQPIVLDEGEQDPHPVPTMDFV</sequence>
<organism evidence="2 3">
    <name type="scientific">Riccia sorocarpa</name>
    <dbReference type="NCBI Taxonomy" id="122646"/>
    <lineage>
        <taxon>Eukaryota</taxon>
        <taxon>Viridiplantae</taxon>
        <taxon>Streptophyta</taxon>
        <taxon>Embryophyta</taxon>
        <taxon>Marchantiophyta</taxon>
        <taxon>Marchantiopsida</taxon>
        <taxon>Marchantiidae</taxon>
        <taxon>Marchantiales</taxon>
        <taxon>Ricciaceae</taxon>
        <taxon>Riccia</taxon>
    </lineage>
</organism>
<accession>A0ABD3IEQ4</accession>
<evidence type="ECO:0000313" key="2">
    <source>
        <dbReference type="EMBL" id="KAL3701806.1"/>
    </source>
</evidence>
<reference evidence="2 3" key="1">
    <citation type="submission" date="2024-09" db="EMBL/GenBank/DDBJ databases">
        <title>Chromosome-scale assembly of Riccia sorocarpa.</title>
        <authorList>
            <person name="Paukszto L."/>
        </authorList>
    </citation>
    <scope>NUCLEOTIDE SEQUENCE [LARGE SCALE GENOMIC DNA]</scope>
    <source>
        <strain evidence="2">LP-2024</strain>
        <tissue evidence="2">Aerial parts of the thallus</tissue>
    </source>
</reference>
<feature type="region of interest" description="Disordered" evidence="1">
    <location>
        <begin position="396"/>
        <end position="469"/>
    </location>
</feature>
<gene>
    <name evidence="2" type="ORF">R1sor_019828</name>
</gene>
<evidence type="ECO:0000256" key="1">
    <source>
        <dbReference type="SAM" id="MobiDB-lite"/>
    </source>
</evidence>
<dbReference type="AlphaFoldDB" id="A0ABD3IEQ4"/>
<proteinExistence type="predicted"/>
<comment type="caution">
    <text evidence="2">The sequence shown here is derived from an EMBL/GenBank/DDBJ whole genome shotgun (WGS) entry which is preliminary data.</text>
</comment>
<dbReference type="Proteomes" id="UP001633002">
    <property type="component" value="Unassembled WGS sequence"/>
</dbReference>
<name>A0ABD3IEQ4_9MARC</name>
<evidence type="ECO:0000313" key="3">
    <source>
        <dbReference type="Proteomes" id="UP001633002"/>
    </source>
</evidence>
<protein>
    <submittedName>
        <fullName evidence="2">Uncharacterized protein</fullName>
    </submittedName>
</protein>
<keyword evidence="3" id="KW-1185">Reference proteome</keyword>
<dbReference type="EMBL" id="JBJQOH010000001">
    <property type="protein sequence ID" value="KAL3701806.1"/>
    <property type="molecule type" value="Genomic_DNA"/>
</dbReference>
<feature type="compositionally biased region" description="Low complexity" evidence="1">
    <location>
        <begin position="421"/>
        <end position="438"/>
    </location>
</feature>